<evidence type="ECO:0000256" key="1">
    <source>
        <dbReference type="SAM" id="MobiDB-lite"/>
    </source>
</evidence>
<sequence>MLFNIIDPPRTSPFETEGNPKAVGDLGDSGAHEEISVPHFCISWDRAEVQTKAALKSELLRFQGSKDQCGHPSASEGSRRASEYPEDKRPSRSAVSEQTIHTRSSAWALPKILLPEE</sequence>
<feature type="region of interest" description="Disordered" evidence="1">
    <location>
        <begin position="1"/>
        <end position="30"/>
    </location>
</feature>
<keyword evidence="3" id="KW-1185">Reference proteome</keyword>
<feature type="region of interest" description="Disordered" evidence="1">
    <location>
        <begin position="64"/>
        <end position="102"/>
    </location>
</feature>
<proteinExistence type="predicted"/>
<dbReference type="AlphaFoldDB" id="A0A0C2I5A4"/>
<reference evidence="2 3" key="1">
    <citation type="journal article" date="2014" name="Genome Biol. Evol.">
        <title>The genome of the myxosporean Thelohanellus kitauei shows adaptations to nutrient acquisition within its fish host.</title>
        <authorList>
            <person name="Yang Y."/>
            <person name="Xiong J."/>
            <person name="Zhou Z."/>
            <person name="Huo F."/>
            <person name="Miao W."/>
            <person name="Ran C."/>
            <person name="Liu Y."/>
            <person name="Zhang J."/>
            <person name="Feng J."/>
            <person name="Wang M."/>
            <person name="Wang M."/>
            <person name="Wang L."/>
            <person name="Yao B."/>
        </authorList>
    </citation>
    <scope>NUCLEOTIDE SEQUENCE [LARGE SCALE GENOMIC DNA]</scope>
    <source>
        <strain evidence="2">Wuqing</strain>
    </source>
</reference>
<feature type="compositionally biased region" description="Polar residues" evidence="1">
    <location>
        <begin position="93"/>
        <end position="102"/>
    </location>
</feature>
<dbReference type="EMBL" id="JWZT01005706">
    <property type="protein sequence ID" value="KII60328.1"/>
    <property type="molecule type" value="Genomic_DNA"/>
</dbReference>
<evidence type="ECO:0000313" key="3">
    <source>
        <dbReference type="Proteomes" id="UP000031668"/>
    </source>
</evidence>
<dbReference type="Proteomes" id="UP000031668">
    <property type="component" value="Unassembled WGS sequence"/>
</dbReference>
<protein>
    <submittedName>
        <fullName evidence="2">Uncharacterized protein</fullName>
    </submittedName>
</protein>
<organism evidence="2 3">
    <name type="scientific">Thelohanellus kitauei</name>
    <name type="common">Myxosporean</name>
    <dbReference type="NCBI Taxonomy" id="669202"/>
    <lineage>
        <taxon>Eukaryota</taxon>
        <taxon>Metazoa</taxon>
        <taxon>Cnidaria</taxon>
        <taxon>Myxozoa</taxon>
        <taxon>Myxosporea</taxon>
        <taxon>Bivalvulida</taxon>
        <taxon>Platysporina</taxon>
        <taxon>Myxobolidae</taxon>
        <taxon>Thelohanellus</taxon>
    </lineage>
</organism>
<comment type="caution">
    <text evidence="2">The sequence shown here is derived from an EMBL/GenBank/DDBJ whole genome shotgun (WGS) entry which is preliminary data.</text>
</comment>
<accession>A0A0C2I5A4</accession>
<feature type="compositionally biased region" description="Basic and acidic residues" evidence="1">
    <location>
        <begin position="77"/>
        <end position="90"/>
    </location>
</feature>
<gene>
    <name evidence="2" type="ORF">RF11_15361</name>
</gene>
<evidence type="ECO:0000313" key="2">
    <source>
        <dbReference type="EMBL" id="KII60328.1"/>
    </source>
</evidence>
<name>A0A0C2I5A4_THEKT</name>